<comment type="caution">
    <text evidence="1">The sequence shown here is derived from an EMBL/GenBank/DDBJ whole genome shotgun (WGS) entry which is preliminary data.</text>
</comment>
<evidence type="ECO:0000313" key="2">
    <source>
        <dbReference type="Proteomes" id="UP000886998"/>
    </source>
</evidence>
<dbReference type="EMBL" id="BMAV01022201">
    <property type="protein sequence ID" value="GFY76888.1"/>
    <property type="molecule type" value="Genomic_DNA"/>
</dbReference>
<evidence type="ECO:0000313" key="1">
    <source>
        <dbReference type="EMBL" id="GFY76888.1"/>
    </source>
</evidence>
<keyword evidence="2" id="KW-1185">Reference proteome</keyword>
<gene>
    <name evidence="1" type="ORF">TNIN_354421</name>
</gene>
<sequence>MNNYDFFMSLVESIVEKYHVAKYHRNIKQKLQGDNLLCDLHNRHFPDIVPIASLKKNASKKCVICTKNKVQHKTHYLSTEWDV</sequence>
<protein>
    <submittedName>
        <fullName evidence="1">Uncharacterized protein</fullName>
    </submittedName>
</protein>
<dbReference type="Proteomes" id="UP000886998">
    <property type="component" value="Unassembled WGS sequence"/>
</dbReference>
<reference evidence="1" key="1">
    <citation type="submission" date="2020-08" db="EMBL/GenBank/DDBJ databases">
        <title>Multicomponent nature underlies the extraordinary mechanical properties of spider dragline silk.</title>
        <authorList>
            <person name="Kono N."/>
            <person name="Nakamura H."/>
            <person name="Mori M."/>
            <person name="Yoshida Y."/>
            <person name="Ohtoshi R."/>
            <person name="Malay A.D."/>
            <person name="Moran D.A.P."/>
            <person name="Tomita M."/>
            <person name="Numata K."/>
            <person name="Arakawa K."/>
        </authorList>
    </citation>
    <scope>NUCLEOTIDE SEQUENCE</scope>
</reference>
<dbReference type="AlphaFoldDB" id="A0A8X6YTU9"/>
<organism evidence="1 2">
    <name type="scientific">Trichonephila inaurata madagascariensis</name>
    <dbReference type="NCBI Taxonomy" id="2747483"/>
    <lineage>
        <taxon>Eukaryota</taxon>
        <taxon>Metazoa</taxon>
        <taxon>Ecdysozoa</taxon>
        <taxon>Arthropoda</taxon>
        <taxon>Chelicerata</taxon>
        <taxon>Arachnida</taxon>
        <taxon>Araneae</taxon>
        <taxon>Araneomorphae</taxon>
        <taxon>Entelegynae</taxon>
        <taxon>Araneoidea</taxon>
        <taxon>Nephilidae</taxon>
        <taxon>Trichonephila</taxon>
        <taxon>Trichonephila inaurata</taxon>
    </lineage>
</organism>
<proteinExistence type="predicted"/>
<dbReference type="OrthoDB" id="6078215at2759"/>
<name>A0A8X6YTU9_9ARAC</name>
<accession>A0A8X6YTU9</accession>